<dbReference type="InterPro" id="IPR027040">
    <property type="entry name" value="PSMD4"/>
</dbReference>
<dbReference type="Proteomes" id="UP000309340">
    <property type="component" value="Unassembled WGS sequence"/>
</dbReference>
<evidence type="ECO:0000313" key="3">
    <source>
        <dbReference type="Proteomes" id="UP000309340"/>
    </source>
</evidence>
<proteinExistence type="predicted"/>
<sequence>MQPEPTTAPPTATTNSPVPENDDSRKHGLRAHEPPVPVSPAIDDAGAGRVVSAEEQLALDEAFARSLQDSAEKPRPVNRLSPPSTPSPPAVNRVSEYEQASTPPVRRREGPGFEVIKKQRSPSDKRSPIQELPNALPDAEEDAQDVRSEKRAFTRLTALASWRSEYIMRTRLLRSLGRGKPVQANASTNSSRSGQSHTAKPFVDYNAQLFTTINHLHATFGAGLNKKLPRLIHGADDVGIATSSDPATGKVDSWGLSDPQQFLQFAERFAGDTQYGLGPGDIVGVPNVMDVSQPYGMIHGEGSPGGMVYYRATEEMRGRFLLSSAMSVPELGIPRISFTNEAITAVWIAKSNTLPSLTEGLLGLLSGSSQGVLTAYSLGATSNGNTREHRFGRGQVTACWALSPGVPLIAIAVIPEHSLNRQAQNRIWAVVLNALGEVFYLTKFPKRPHVERGTRLDDEGLERMAWLTGRTVHWNLVEASRRSARADPYAQTGVDGSYSPRSSWNGMCLSKEQVKAETREIEDFAARKPKDFRKACVGWDMRRKLEVDFAGDDGHNAGESVVVIDCGLDEDSVAGIKRFTRCRYQDHTMIDTTSTPPLTHASTDSSSPPSLFGSPGHPVTAPIPGFSLDRLDDALSQDDISGSITPRPMSEDWRVTDYSFGGLRHVQILTTALDNSTFATQTISEDPLLSFSGRSSASSPSLTPLSMSEPVLEAADMPGQRARLFAVGTKTGIVLLWNMRTPAPKTWTASSTVGPVRIIYTESPQISCLALSSLFLIHGGNDGLVQAWDPLGSSFQPIRTLSSRFASRARRQLAQAQASPQGVGINLFAAGALCLDPDPTVLRGMVSLGVRILYWSYSSSAADQYKSQKRRLRRTERGSNNGGAQFSGAARSNLKDYIANEKFELDREKQHRRKEAQRFAGRFGTELMGGSEEEMLAYAAMLSQETLEQETLRR</sequence>
<feature type="non-terminal residue" evidence="2">
    <location>
        <position position="954"/>
    </location>
</feature>
<feature type="compositionally biased region" description="Polar residues" evidence="1">
    <location>
        <begin position="184"/>
        <end position="198"/>
    </location>
</feature>
<keyword evidence="3" id="KW-1185">Reference proteome</keyword>
<dbReference type="AlphaFoldDB" id="A0A4U0WXW7"/>
<accession>A0A4U0WXW7</accession>
<dbReference type="GO" id="GO:0043161">
    <property type="term" value="P:proteasome-mediated ubiquitin-dependent protein catabolic process"/>
    <property type="evidence" value="ECO:0007669"/>
    <property type="project" value="TreeGrafter"/>
</dbReference>
<dbReference type="PANTHER" id="PTHR10223:SF2">
    <property type="entry name" value="F-BOX AND WD DOMAIN PROTEIN (AFU_ORTHOLOGUE AFUA_6G11400)"/>
    <property type="match status" value="1"/>
</dbReference>
<feature type="region of interest" description="Disordered" evidence="1">
    <location>
        <begin position="593"/>
        <end position="615"/>
    </location>
</feature>
<dbReference type="PANTHER" id="PTHR10223">
    <property type="entry name" value="26S PROTEASOME NON-ATPASE REGULATORY SUBUNIT 4"/>
    <property type="match status" value="1"/>
</dbReference>
<dbReference type="GO" id="GO:0008540">
    <property type="term" value="C:proteasome regulatory particle, base subcomplex"/>
    <property type="evidence" value="ECO:0007669"/>
    <property type="project" value="TreeGrafter"/>
</dbReference>
<feature type="region of interest" description="Disordered" evidence="1">
    <location>
        <begin position="178"/>
        <end position="198"/>
    </location>
</feature>
<dbReference type="GO" id="GO:0031593">
    <property type="term" value="F:polyubiquitin modification-dependent protein binding"/>
    <property type="evidence" value="ECO:0007669"/>
    <property type="project" value="TreeGrafter"/>
</dbReference>
<dbReference type="OrthoDB" id="2095648at2759"/>
<dbReference type="SUPFAM" id="SSF50978">
    <property type="entry name" value="WD40 repeat-like"/>
    <property type="match status" value="1"/>
</dbReference>
<feature type="compositionally biased region" description="Basic and acidic residues" evidence="1">
    <location>
        <begin position="22"/>
        <end position="33"/>
    </location>
</feature>
<dbReference type="EMBL" id="NAJQ01000557">
    <property type="protein sequence ID" value="TKA67648.1"/>
    <property type="molecule type" value="Genomic_DNA"/>
</dbReference>
<gene>
    <name evidence="2" type="ORF">B0A55_09448</name>
</gene>
<comment type="caution">
    <text evidence="2">The sequence shown here is derived from an EMBL/GenBank/DDBJ whole genome shotgun (WGS) entry which is preliminary data.</text>
</comment>
<reference evidence="2 3" key="1">
    <citation type="submission" date="2017-03" db="EMBL/GenBank/DDBJ databases">
        <title>Genomes of endolithic fungi from Antarctica.</title>
        <authorList>
            <person name="Coleine C."/>
            <person name="Masonjones S."/>
            <person name="Stajich J.E."/>
        </authorList>
    </citation>
    <scope>NUCLEOTIDE SEQUENCE [LARGE SCALE GENOMIC DNA]</scope>
    <source>
        <strain evidence="2 3">CCFEE 5184</strain>
    </source>
</reference>
<dbReference type="Gene3D" id="2.130.10.10">
    <property type="entry name" value="YVTN repeat-like/Quinoprotein amine dehydrogenase"/>
    <property type="match status" value="1"/>
</dbReference>
<name>A0A4U0WXW7_9PEZI</name>
<feature type="compositionally biased region" description="Low complexity" evidence="1">
    <location>
        <begin position="602"/>
        <end position="615"/>
    </location>
</feature>
<dbReference type="InterPro" id="IPR036322">
    <property type="entry name" value="WD40_repeat_dom_sf"/>
</dbReference>
<dbReference type="STRING" id="329884.A0A4U0WXW7"/>
<evidence type="ECO:0000256" key="1">
    <source>
        <dbReference type="SAM" id="MobiDB-lite"/>
    </source>
</evidence>
<protein>
    <submittedName>
        <fullName evidence="2">Uncharacterized protein</fullName>
    </submittedName>
</protein>
<dbReference type="InterPro" id="IPR015943">
    <property type="entry name" value="WD40/YVTN_repeat-like_dom_sf"/>
</dbReference>
<dbReference type="GO" id="GO:0005829">
    <property type="term" value="C:cytosol"/>
    <property type="evidence" value="ECO:0007669"/>
    <property type="project" value="TreeGrafter"/>
</dbReference>
<organism evidence="2 3">
    <name type="scientific">Friedmanniomyces simplex</name>
    <dbReference type="NCBI Taxonomy" id="329884"/>
    <lineage>
        <taxon>Eukaryota</taxon>
        <taxon>Fungi</taxon>
        <taxon>Dikarya</taxon>
        <taxon>Ascomycota</taxon>
        <taxon>Pezizomycotina</taxon>
        <taxon>Dothideomycetes</taxon>
        <taxon>Dothideomycetidae</taxon>
        <taxon>Mycosphaerellales</taxon>
        <taxon>Teratosphaeriaceae</taxon>
        <taxon>Friedmanniomyces</taxon>
    </lineage>
</organism>
<dbReference type="GO" id="GO:0005634">
    <property type="term" value="C:nucleus"/>
    <property type="evidence" value="ECO:0007669"/>
    <property type="project" value="TreeGrafter"/>
</dbReference>
<feature type="compositionally biased region" description="Basic and acidic residues" evidence="1">
    <location>
        <begin position="106"/>
        <end position="128"/>
    </location>
</feature>
<evidence type="ECO:0000313" key="2">
    <source>
        <dbReference type="EMBL" id="TKA67648.1"/>
    </source>
</evidence>
<feature type="region of interest" description="Disordered" evidence="1">
    <location>
        <begin position="1"/>
        <end position="149"/>
    </location>
</feature>